<accession>A0A0F9FZ65</accession>
<protein>
    <submittedName>
        <fullName evidence="1">Uncharacterized protein</fullName>
    </submittedName>
</protein>
<evidence type="ECO:0000313" key="1">
    <source>
        <dbReference type="EMBL" id="KKL91613.1"/>
    </source>
</evidence>
<comment type="caution">
    <text evidence="1">The sequence shown here is derived from an EMBL/GenBank/DDBJ whole genome shotgun (WGS) entry which is preliminary data.</text>
</comment>
<name>A0A0F9FZ65_9ZZZZ</name>
<gene>
    <name evidence="1" type="ORF">LCGC14_1892960</name>
</gene>
<reference evidence="1" key="1">
    <citation type="journal article" date="2015" name="Nature">
        <title>Complex archaea that bridge the gap between prokaryotes and eukaryotes.</title>
        <authorList>
            <person name="Spang A."/>
            <person name="Saw J.H."/>
            <person name="Jorgensen S.L."/>
            <person name="Zaremba-Niedzwiedzka K."/>
            <person name="Martijn J."/>
            <person name="Lind A.E."/>
            <person name="van Eijk R."/>
            <person name="Schleper C."/>
            <person name="Guy L."/>
            <person name="Ettema T.J."/>
        </authorList>
    </citation>
    <scope>NUCLEOTIDE SEQUENCE</scope>
</reference>
<proteinExistence type="predicted"/>
<dbReference type="AlphaFoldDB" id="A0A0F9FZ65"/>
<sequence length="93" mass="10564">MKVEFKECIVDEDCIKLVAEFTTSFPRGKDFDEEMRSLPFSIVQKIADKAATEYLSEHKVDLLDNLNADQLINALKLKIIDSFSMGGQSFDMP</sequence>
<dbReference type="EMBL" id="LAZR01019686">
    <property type="protein sequence ID" value="KKL91613.1"/>
    <property type="molecule type" value="Genomic_DNA"/>
</dbReference>
<organism evidence="1">
    <name type="scientific">marine sediment metagenome</name>
    <dbReference type="NCBI Taxonomy" id="412755"/>
    <lineage>
        <taxon>unclassified sequences</taxon>
        <taxon>metagenomes</taxon>
        <taxon>ecological metagenomes</taxon>
    </lineage>
</organism>